<organism evidence="1 2">
    <name type="scientific">Myroides marinus</name>
    <dbReference type="NCBI Taxonomy" id="703342"/>
    <lineage>
        <taxon>Bacteria</taxon>
        <taxon>Pseudomonadati</taxon>
        <taxon>Bacteroidota</taxon>
        <taxon>Flavobacteriia</taxon>
        <taxon>Flavobacteriales</taxon>
        <taxon>Flavobacteriaceae</taxon>
        <taxon>Myroides</taxon>
    </lineage>
</organism>
<evidence type="ECO:0000313" key="2">
    <source>
        <dbReference type="Proteomes" id="UP000076630"/>
    </source>
</evidence>
<sequence>MNRLVVFFVALMSAFCSYGQSPKPAIEIKVLDSKVTDNSLVTVVLMNNSNDTYWFPWDISELAYVASIGSTYENQVYVLRQRVYNDKAHIDEPTLMSGDYDSEGLLKKWNEKLATKKATDYVVVKPKNFVQLRLPFKVVQKLAPAWYSAKEKIKDGGYKYYVVYNYNAKAAEQVLSPTLLEEVEKLGYKIYHEPLISNKVPIVKK</sequence>
<reference evidence="1 2" key="1">
    <citation type="submission" date="2016-01" db="EMBL/GenBank/DDBJ databases">
        <title>Whole genome sequencing of Myroides marinus L41.</title>
        <authorList>
            <person name="Hong K.W."/>
        </authorList>
    </citation>
    <scope>NUCLEOTIDE SEQUENCE [LARGE SCALE GENOMIC DNA]</scope>
    <source>
        <strain evidence="1 2">L41</strain>
    </source>
</reference>
<dbReference type="RefSeq" id="WP_038987687.1">
    <property type="nucleotide sequence ID" value="NZ_JACAJW010000012.1"/>
</dbReference>
<evidence type="ECO:0000313" key="1">
    <source>
        <dbReference type="EMBL" id="KZE78701.1"/>
    </source>
</evidence>
<protein>
    <submittedName>
        <fullName evidence="1">Uncharacterized protein</fullName>
    </submittedName>
</protein>
<dbReference type="Proteomes" id="UP000076630">
    <property type="component" value="Unassembled WGS sequence"/>
</dbReference>
<keyword evidence="2" id="KW-1185">Reference proteome</keyword>
<name>A0A163XZY7_9FLAO</name>
<gene>
    <name evidence="1" type="ORF">AV926_12030</name>
</gene>
<dbReference type="OrthoDB" id="1447357at2"/>
<comment type="caution">
    <text evidence="1">The sequence shown here is derived from an EMBL/GenBank/DDBJ whole genome shotgun (WGS) entry which is preliminary data.</text>
</comment>
<accession>A0A163XZY7</accession>
<dbReference type="AlphaFoldDB" id="A0A163XZY7"/>
<proteinExistence type="predicted"/>
<dbReference type="EMBL" id="LQNU01000063">
    <property type="protein sequence ID" value="KZE78701.1"/>
    <property type="molecule type" value="Genomic_DNA"/>
</dbReference>